<evidence type="ECO:0000256" key="1">
    <source>
        <dbReference type="ARBA" id="ARBA00004442"/>
    </source>
</evidence>
<evidence type="ECO:0000256" key="5">
    <source>
        <dbReference type="ARBA" id="ARBA00022692"/>
    </source>
</evidence>
<protein>
    <submittedName>
        <fullName evidence="10">TolC family protein</fullName>
    </submittedName>
</protein>
<keyword evidence="3" id="KW-0813">Transport</keyword>
<feature type="coiled-coil region" evidence="8">
    <location>
        <begin position="150"/>
        <end position="177"/>
    </location>
</feature>
<dbReference type="EMBL" id="JAFMPT010000005">
    <property type="protein sequence ID" value="MCC1484017.1"/>
    <property type="molecule type" value="Genomic_DNA"/>
</dbReference>
<gene>
    <name evidence="10" type="ORF">J1C55_05385</name>
</gene>
<feature type="signal peptide" evidence="9">
    <location>
        <begin position="1"/>
        <end position="20"/>
    </location>
</feature>
<reference evidence="11" key="1">
    <citation type="submission" date="2021-03" db="EMBL/GenBank/DDBJ databases">
        <title>Genome of Cognatishimia sp. F0-27.</title>
        <authorList>
            <person name="Ping X."/>
        </authorList>
    </citation>
    <scope>NUCLEOTIDE SEQUENCE [LARGE SCALE GENOMIC DNA]</scope>
    <source>
        <strain evidence="11">E313</strain>
    </source>
</reference>
<evidence type="ECO:0000256" key="9">
    <source>
        <dbReference type="SAM" id="SignalP"/>
    </source>
</evidence>
<comment type="subcellular location">
    <subcellularLocation>
        <location evidence="1">Cell outer membrane</location>
    </subcellularLocation>
</comment>
<keyword evidence="9" id="KW-0732">Signal</keyword>
<dbReference type="InterPro" id="IPR051906">
    <property type="entry name" value="TolC-like"/>
</dbReference>
<comment type="similarity">
    <text evidence="2">Belongs to the outer membrane factor (OMF) (TC 1.B.17) family.</text>
</comment>
<evidence type="ECO:0000256" key="6">
    <source>
        <dbReference type="ARBA" id="ARBA00023136"/>
    </source>
</evidence>
<feature type="chain" id="PRO_5045955625" evidence="9">
    <location>
        <begin position="21"/>
        <end position="438"/>
    </location>
</feature>
<evidence type="ECO:0000256" key="7">
    <source>
        <dbReference type="ARBA" id="ARBA00023237"/>
    </source>
</evidence>
<dbReference type="PANTHER" id="PTHR30026:SF20">
    <property type="entry name" value="OUTER MEMBRANE PROTEIN TOLC"/>
    <property type="match status" value="1"/>
</dbReference>
<sequence>MNIRSLLAILMLVSVTSIHSQNILTKEQAITFALENNFGIKIAKNNVTIAANDKGVLNTGYLPTVTGTAGATFNRDNTEAEFLNGDVTTLNGATSSRYNARVNVNYTLFDGLGRLYDYKRLKETHQLTELQARQTIENTIFQLFTVYYNVAQLSENVNALEETITITKDRLKRAEYQFEYGQSTKLAVLNAQVDINNDSINLINQRQAYKNTKRDLNVVIGNVLDENTFDVNAEVNFLLQLNKADLLTKMKANNVSLLQVNKNISISNYTLKSGTSAFLPTIGLTGSYGWNKNNNNAASFLTTSTNTGISGGLNLTWNLFDGRAVNIYKNAKIALQNQEYEKQSLIQSIERDFNNAWDDYQNKLTVYRVQEDNIVTSKNNFDRTAERFKLGQATSIEFRQAQLNLLNAELSKIQAKFQAKIAELLVLQISGELLNVDF</sequence>
<keyword evidence="5" id="KW-0812">Transmembrane</keyword>
<name>A0ABS8ENY1_9FLAO</name>
<evidence type="ECO:0000256" key="2">
    <source>
        <dbReference type="ARBA" id="ARBA00007613"/>
    </source>
</evidence>
<comment type="caution">
    <text evidence="10">The sequence shown here is derived from an EMBL/GenBank/DDBJ whole genome shotgun (WGS) entry which is preliminary data.</text>
</comment>
<evidence type="ECO:0000256" key="4">
    <source>
        <dbReference type="ARBA" id="ARBA00022452"/>
    </source>
</evidence>
<proteinExistence type="inferred from homology"/>
<keyword evidence="4" id="KW-1134">Transmembrane beta strand</keyword>
<accession>A0ABS8ENY1</accession>
<keyword evidence="11" id="KW-1185">Reference proteome</keyword>
<keyword evidence="8" id="KW-0175">Coiled coil</keyword>
<evidence type="ECO:0000256" key="8">
    <source>
        <dbReference type="SAM" id="Coils"/>
    </source>
</evidence>
<dbReference type="RefSeq" id="WP_227476466.1">
    <property type="nucleotide sequence ID" value="NZ_JAFMPT010000005.1"/>
</dbReference>
<evidence type="ECO:0000256" key="3">
    <source>
        <dbReference type="ARBA" id="ARBA00022448"/>
    </source>
</evidence>
<dbReference type="Pfam" id="PF02321">
    <property type="entry name" value="OEP"/>
    <property type="match status" value="2"/>
</dbReference>
<dbReference type="PANTHER" id="PTHR30026">
    <property type="entry name" value="OUTER MEMBRANE PROTEIN TOLC"/>
    <property type="match status" value="1"/>
</dbReference>
<dbReference type="InterPro" id="IPR003423">
    <property type="entry name" value="OMP_efflux"/>
</dbReference>
<dbReference type="Proteomes" id="UP000778797">
    <property type="component" value="Unassembled WGS sequence"/>
</dbReference>
<keyword evidence="7" id="KW-0998">Cell outer membrane</keyword>
<evidence type="ECO:0000313" key="11">
    <source>
        <dbReference type="Proteomes" id="UP000778797"/>
    </source>
</evidence>
<reference evidence="11" key="2">
    <citation type="submission" date="2023-07" db="EMBL/GenBank/DDBJ databases">
        <title>Genome of Winogradskyella sp. E313.</title>
        <authorList>
            <person name="Zhou Y."/>
        </authorList>
    </citation>
    <scope>NUCLEOTIDE SEQUENCE [LARGE SCALE GENOMIC DNA]</scope>
    <source>
        <strain evidence="11">E313</strain>
    </source>
</reference>
<organism evidence="10 11">
    <name type="scientific">Winogradskyella immobilis</name>
    <dbReference type="NCBI Taxonomy" id="2816852"/>
    <lineage>
        <taxon>Bacteria</taxon>
        <taxon>Pseudomonadati</taxon>
        <taxon>Bacteroidota</taxon>
        <taxon>Flavobacteriia</taxon>
        <taxon>Flavobacteriales</taxon>
        <taxon>Flavobacteriaceae</taxon>
        <taxon>Winogradskyella</taxon>
    </lineage>
</organism>
<keyword evidence="6" id="KW-0472">Membrane</keyword>
<dbReference type="Gene3D" id="1.20.1600.10">
    <property type="entry name" value="Outer membrane efflux proteins (OEP)"/>
    <property type="match status" value="1"/>
</dbReference>
<dbReference type="SUPFAM" id="SSF56954">
    <property type="entry name" value="Outer membrane efflux proteins (OEP)"/>
    <property type="match status" value="1"/>
</dbReference>
<evidence type="ECO:0000313" key="10">
    <source>
        <dbReference type="EMBL" id="MCC1484017.1"/>
    </source>
</evidence>